<reference evidence="7 8" key="1">
    <citation type="journal article" date="2022" name="Nat. Plants">
        <title>Genomes of leafy and leafless Platanthera orchids illuminate the evolution of mycoheterotrophy.</title>
        <authorList>
            <person name="Li M.H."/>
            <person name="Liu K.W."/>
            <person name="Li Z."/>
            <person name="Lu H.C."/>
            <person name="Ye Q.L."/>
            <person name="Zhang D."/>
            <person name="Wang J.Y."/>
            <person name="Li Y.F."/>
            <person name="Zhong Z.M."/>
            <person name="Liu X."/>
            <person name="Yu X."/>
            <person name="Liu D.K."/>
            <person name="Tu X.D."/>
            <person name="Liu B."/>
            <person name="Hao Y."/>
            <person name="Liao X.Y."/>
            <person name="Jiang Y.T."/>
            <person name="Sun W.H."/>
            <person name="Chen J."/>
            <person name="Chen Y.Q."/>
            <person name="Ai Y."/>
            <person name="Zhai J.W."/>
            <person name="Wu S.S."/>
            <person name="Zhou Z."/>
            <person name="Hsiao Y.Y."/>
            <person name="Wu W.L."/>
            <person name="Chen Y.Y."/>
            <person name="Lin Y.F."/>
            <person name="Hsu J.L."/>
            <person name="Li C.Y."/>
            <person name="Wang Z.W."/>
            <person name="Zhao X."/>
            <person name="Zhong W.Y."/>
            <person name="Ma X.K."/>
            <person name="Ma L."/>
            <person name="Huang J."/>
            <person name="Chen G.Z."/>
            <person name="Huang M.Z."/>
            <person name="Huang L."/>
            <person name="Peng D.H."/>
            <person name="Luo Y.B."/>
            <person name="Zou S.Q."/>
            <person name="Chen S.P."/>
            <person name="Lan S."/>
            <person name="Tsai W.C."/>
            <person name="Van de Peer Y."/>
            <person name="Liu Z.J."/>
        </authorList>
    </citation>
    <scope>NUCLEOTIDE SEQUENCE [LARGE SCALE GENOMIC DNA]</scope>
    <source>
        <strain evidence="7">Lor288</strain>
    </source>
</reference>
<protein>
    <submittedName>
        <fullName evidence="7">Uncharacterized protein</fullName>
    </submittedName>
</protein>
<evidence type="ECO:0000259" key="6">
    <source>
        <dbReference type="Pfam" id="PF08170"/>
    </source>
</evidence>
<evidence type="ECO:0000256" key="3">
    <source>
        <dbReference type="ARBA" id="ARBA00023242"/>
    </source>
</evidence>
<gene>
    <name evidence="7" type="ORF">KSP40_PGU017426</name>
</gene>
<keyword evidence="3" id="KW-0539">Nucleus</keyword>
<evidence type="ECO:0000256" key="4">
    <source>
        <dbReference type="SAM" id="MobiDB-lite"/>
    </source>
</evidence>
<evidence type="ECO:0000256" key="2">
    <source>
        <dbReference type="ARBA" id="ARBA00022694"/>
    </source>
</evidence>
<dbReference type="PANTHER" id="PTHR22731:SF3">
    <property type="entry name" value="RIBONUCLEASES P_MRP PROTEIN SUBUNIT POP1"/>
    <property type="match status" value="1"/>
</dbReference>
<feature type="domain" description="Pop1 N-terminal" evidence="5">
    <location>
        <begin position="49"/>
        <end position="189"/>
    </location>
</feature>
<sequence length="840" mass="95239">MTLSSSLPASRSPPPPPRLLLINKFAESRAPELESLHSIISNRLNHDFRLRRDKRRRTTGFRTRKNNQGKSRRIIDSVSSTVGDGRADGADLDEKEGVRTESKPSRRVRRRQEFKSNPNSGFCVSVDGTKRLRTHLWHAKRFTMVKRWGFYLPLGLQGRGKGSRAVFRWLKSGTLVHDSSYSIPIQLEGPEESILGIMRMILRPFPSNFSEQTSKPVVHGACYANSMLHKVSFPLPKFIAPVIYMWRPLKSDQNCVGYSLRQLWIWIHPASYNEGFESLRYACEKLMNETGASVQCLSIEGHIARLEVFGSKSLKILQKVLIPVPESRKIGSQSLSSCSSLRPCSNSRPKTNFVLEHGDQLPPRAIFSLEVQDPRYLIETQIAEESAGSKDSLLSFWSKPEENRVFPSDNSKQLWDSYLNVKLPLPENIICSEKHSERLKQFYLDSARSRESVCVARDDYDQSCPVILLKHADHGIFGSRWSVILPLSWVKSFWMSLILNGAHAIGLREQRWIACNFGLPSFPFDFPDSSAYSSLMISESKKAEEAAMLRPPAVRPIDVPVDPPWHCVSHTLRKRSNSESGDYEHSGESFTVSVPRTLNDYNFVLEESCCQESWKRPSFVRVLIHAFKEGSFEEGAVVCAPDPADLPAWSSRLEEYAPLQMPQSFVQSYFTRGNSDMWELHVQQDCSTLQWYRWPIGFITSGFVRGSSKPAAVAFCEPKILKGLKEQQERVADSTSTKIFVLVRNLKSNTFRRAFATILLDEEREDLDFMSCAAPSCSCFRFPFGVCLGPLWSAWNTSRVNLYSRCVVSTFTKNAQGLVLVGRVRGKPSRGGQYFQISPS</sequence>
<keyword evidence="2" id="KW-0819">tRNA processing</keyword>
<proteinExistence type="predicted"/>
<keyword evidence="8" id="KW-1185">Reference proteome</keyword>
<accession>A0ABR2LXQ3</accession>
<dbReference type="InterPro" id="IPR009723">
    <property type="entry name" value="Pop1_N"/>
</dbReference>
<dbReference type="EMBL" id="JBBWWR010000014">
    <property type="protein sequence ID" value="KAK8953623.1"/>
    <property type="molecule type" value="Genomic_DNA"/>
</dbReference>
<feature type="compositionally biased region" description="Basic and acidic residues" evidence="4">
    <location>
        <begin position="95"/>
        <end position="104"/>
    </location>
</feature>
<dbReference type="InterPro" id="IPR039182">
    <property type="entry name" value="Pop1"/>
</dbReference>
<feature type="region of interest" description="Disordered" evidence="4">
    <location>
        <begin position="78"/>
        <end position="114"/>
    </location>
</feature>
<dbReference type="InterPro" id="IPR012590">
    <property type="entry name" value="POPLD_dom"/>
</dbReference>
<feature type="domain" description="POPLD" evidence="6">
    <location>
        <begin position="480"/>
        <end position="556"/>
    </location>
</feature>
<dbReference type="Pfam" id="PF06978">
    <property type="entry name" value="POP1_N"/>
    <property type="match status" value="1"/>
</dbReference>
<organism evidence="7 8">
    <name type="scientific">Platanthera guangdongensis</name>
    <dbReference type="NCBI Taxonomy" id="2320717"/>
    <lineage>
        <taxon>Eukaryota</taxon>
        <taxon>Viridiplantae</taxon>
        <taxon>Streptophyta</taxon>
        <taxon>Embryophyta</taxon>
        <taxon>Tracheophyta</taxon>
        <taxon>Spermatophyta</taxon>
        <taxon>Magnoliopsida</taxon>
        <taxon>Liliopsida</taxon>
        <taxon>Asparagales</taxon>
        <taxon>Orchidaceae</taxon>
        <taxon>Orchidoideae</taxon>
        <taxon>Orchideae</taxon>
        <taxon>Orchidinae</taxon>
        <taxon>Platanthera</taxon>
    </lineage>
</organism>
<evidence type="ECO:0000313" key="7">
    <source>
        <dbReference type="EMBL" id="KAK8953623.1"/>
    </source>
</evidence>
<dbReference type="PANTHER" id="PTHR22731">
    <property type="entry name" value="RIBONUCLEASES P/MRP PROTEIN SUBUNIT POP1"/>
    <property type="match status" value="1"/>
</dbReference>
<comment type="subcellular location">
    <subcellularLocation>
        <location evidence="1">Nucleus</location>
    </subcellularLocation>
</comment>
<dbReference type="Proteomes" id="UP001412067">
    <property type="component" value="Unassembled WGS sequence"/>
</dbReference>
<evidence type="ECO:0000259" key="5">
    <source>
        <dbReference type="Pfam" id="PF06978"/>
    </source>
</evidence>
<dbReference type="Pfam" id="PF08170">
    <property type="entry name" value="POPLD"/>
    <property type="match status" value="1"/>
</dbReference>
<evidence type="ECO:0000313" key="8">
    <source>
        <dbReference type="Proteomes" id="UP001412067"/>
    </source>
</evidence>
<evidence type="ECO:0000256" key="1">
    <source>
        <dbReference type="ARBA" id="ARBA00004123"/>
    </source>
</evidence>
<name>A0ABR2LXQ3_9ASPA</name>
<comment type="caution">
    <text evidence="7">The sequence shown here is derived from an EMBL/GenBank/DDBJ whole genome shotgun (WGS) entry which is preliminary data.</text>
</comment>